<feature type="compositionally biased region" description="Basic and acidic residues" evidence="5">
    <location>
        <begin position="461"/>
        <end position="496"/>
    </location>
</feature>
<dbReference type="SMART" id="SM00784">
    <property type="entry name" value="SPT2"/>
    <property type="match status" value="1"/>
</dbReference>
<evidence type="ECO:0000256" key="2">
    <source>
        <dbReference type="ARBA" id="ARBA00013786"/>
    </source>
</evidence>
<reference evidence="7" key="1">
    <citation type="submission" date="2022-01" db="EMBL/GenBank/DDBJ databases">
        <authorList>
            <person name="King R."/>
        </authorList>
    </citation>
    <scope>NUCLEOTIDE SEQUENCE</scope>
</reference>
<feature type="coiled-coil region" evidence="4">
    <location>
        <begin position="46"/>
        <end position="74"/>
    </location>
</feature>
<dbReference type="PANTHER" id="PTHR22691">
    <property type="entry name" value="YEAST SPT2-RELATED"/>
    <property type="match status" value="1"/>
</dbReference>
<name>A0A9N9RT83_9DIPT</name>
<dbReference type="InterPro" id="IPR013256">
    <property type="entry name" value="Chromatin_SPT2"/>
</dbReference>
<feature type="compositionally biased region" description="Basic residues" evidence="5">
    <location>
        <begin position="177"/>
        <end position="186"/>
    </location>
</feature>
<evidence type="ECO:0000256" key="3">
    <source>
        <dbReference type="ARBA" id="ARBA00023054"/>
    </source>
</evidence>
<keyword evidence="8" id="KW-1185">Reference proteome</keyword>
<dbReference type="GO" id="GO:0006334">
    <property type="term" value="P:nucleosome assembly"/>
    <property type="evidence" value="ECO:0007669"/>
    <property type="project" value="TreeGrafter"/>
</dbReference>
<dbReference type="GO" id="GO:0003677">
    <property type="term" value="F:DNA binding"/>
    <property type="evidence" value="ECO:0007669"/>
    <property type="project" value="TreeGrafter"/>
</dbReference>
<feature type="compositionally biased region" description="Acidic residues" evidence="5">
    <location>
        <begin position="520"/>
        <end position="541"/>
    </location>
</feature>
<evidence type="ECO:0000259" key="6">
    <source>
        <dbReference type="Pfam" id="PF22878"/>
    </source>
</evidence>
<gene>
    <name evidence="7" type="ORF">CHIRRI_LOCUS5517</name>
</gene>
<feature type="compositionally biased region" description="Basic and acidic residues" evidence="5">
    <location>
        <begin position="379"/>
        <end position="391"/>
    </location>
</feature>
<dbReference type="Pfam" id="PF22878">
    <property type="entry name" value="SPT2_N"/>
    <property type="match status" value="1"/>
</dbReference>
<feature type="compositionally biased region" description="Basic and acidic residues" evidence="5">
    <location>
        <begin position="288"/>
        <end position="298"/>
    </location>
</feature>
<organism evidence="7 8">
    <name type="scientific">Chironomus riparius</name>
    <dbReference type="NCBI Taxonomy" id="315576"/>
    <lineage>
        <taxon>Eukaryota</taxon>
        <taxon>Metazoa</taxon>
        <taxon>Ecdysozoa</taxon>
        <taxon>Arthropoda</taxon>
        <taxon>Hexapoda</taxon>
        <taxon>Insecta</taxon>
        <taxon>Pterygota</taxon>
        <taxon>Neoptera</taxon>
        <taxon>Endopterygota</taxon>
        <taxon>Diptera</taxon>
        <taxon>Nematocera</taxon>
        <taxon>Chironomoidea</taxon>
        <taxon>Chironomidae</taxon>
        <taxon>Chironominae</taxon>
        <taxon>Chironomus</taxon>
    </lineage>
</organism>
<dbReference type="Proteomes" id="UP001153620">
    <property type="component" value="Chromosome 2"/>
</dbReference>
<evidence type="ECO:0000256" key="1">
    <source>
        <dbReference type="ARBA" id="ARBA00006461"/>
    </source>
</evidence>
<protein>
    <recommendedName>
        <fullName evidence="2">Protein SPT2 homolog</fullName>
    </recommendedName>
</protein>
<keyword evidence="3 4" id="KW-0175">Coiled coil</keyword>
<sequence>MDFHSIINAAKQNVADPNSRNSNYYKTKFEAPKKTTKEKKLSSGIRKFLESQKVKEEEKIREAHEKKMELMARRDPKEQRKIEKSLKVIKSSKKYYTGDKELDENTEITLEKSIGDNDDYGFENKSSEAIYLKLMEQFNKMPTEDKFEKFMNPKKAKSSANNQPANDDENGDEYHIKTGHRQRVSKIKSEGISQPKVNKKSQPSQPSTSSSSSPQSSSKRIARFSSTTKHDNAKVNQPVEKPKPKLRPAPIVNFEQLLKLAEQKQHEDIVIEMPSKKEPERLLTMKEKRELEELEASRKGKLKGNGAIQKIPKLGAIPRLNDSSKQDRNNNSDKTPQKLPLNDKRIEKSDSKVPFRSDEKSSKQIPLKSSTSPQSSGSKLRDALVKRDERTSNSSPISSKVQQKQQVPQSSKPQVNGNGIKSKESSSKGIMPSSSKMPPPMPKSGISSTMNGKSRLAPSKEPIRAIRDFPPKDLMRSREFPPRDLIRTREFPPKDVRRLKKPPRGMKMKMKLPVKRRIEDEDTDSEYDSEMDDFIDDDDAGNDYSSEIQKIFGYDKSRYRDEDFDDREMESDYRTVMREEFISKKLGLQEDLEDMKMEAEEKKRKEMMKKKRRKM</sequence>
<feature type="compositionally biased region" description="Low complexity" evidence="5">
    <location>
        <begin position="394"/>
        <end position="415"/>
    </location>
</feature>
<dbReference type="PANTHER" id="PTHR22691:SF8">
    <property type="entry name" value="PROTEIN SPT2 HOMOLOG"/>
    <property type="match status" value="1"/>
</dbReference>
<feature type="compositionally biased region" description="Low complexity" evidence="5">
    <location>
        <begin position="369"/>
        <end position="378"/>
    </location>
</feature>
<feature type="compositionally biased region" description="Basic and acidic residues" evidence="5">
    <location>
        <begin position="27"/>
        <end position="37"/>
    </location>
</feature>
<comment type="similarity">
    <text evidence="1">Belongs to the SPT2 family.</text>
</comment>
<dbReference type="AlphaFoldDB" id="A0A9N9RT83"/>
<feature type="domain" description="SPT2 homolog N-terminal" evidence="6">
    <location>
        <begin position="1"/>
        <end position="90"/>
    </location>
</feature>
<feature type="compositionally biased region" description="Basic and acidic residues" evidence="5">
    <location>
        <begin position="341"/>
        <end position="362"/>
    </location>
</feature>
<feature type="compositionally biased region" description="Polar residues" evidence="5">
    <location>
        <begin position="15"/>
        <end position="25"/>
    </location>
</feature>
<feature type="region of interest" description="Disordered" evidence="5">
    <location>
        <begin position="14"/>
        <end position="37"/>
    </location>
</feature>
<evidence type="ECO:0000313" key="7">
    <source>
        <dbReference type="EMBL" id="CAG9802611.1"/>
    </source>
</evidence>
<evidence type="ECO:0000256" key="4">
    <source>
        <dbReference type="SAM" id="Coils"/>
    </source>
</evidence>
<evidence type="ECO:0000313" key="8">
    <source>
        <dbReference type="Proteomes" id="UP001153620"/>
    </source>
</evidence>
<feature type="region of interest" description="Disordered" evidence="5">
    <location>
        <begin position="144"/>
        <end position="250"/>
    </location>
</feature>
<proteinExistence type="inferred from homology"/>
<feature type="compositionally biased region" description="Basic and acidic residues" evidence="5">
    <location>
        <begin position="322"/>
        <end position="331"/>
    </location>
</feature>
<dbReference type="InterPro" id="IPR054552">
    <property type="entry name" value="SPT2_N"/>
</dbReference>
<evidence type="ECO:0000256" key="5">
    <source>
        <dbReference type="SAM" id="MobiDB-lite"/>
    </source>
</evidence>
<feature type="compositionally biased region" description="Low complexity" evidence="5">
    <location>
        <begin position="427"/>
        <end position="436"/>
    </location>
</feature>
<dbReference type="GO" id="GO:0005730">
    <property type="term" value="C:nucleolus"/>
    <property type="evidence" value="ECO:0007669"/>
    <property type="project" value="TreeGrafter"/>
</dbReference>
<dbReference type="GO" id="GO:0006360">
    <property type="term" value="P:transcription by RNA polymerase I"/>
    <property type="evidence" value="ECO:0007669"/>
    <property type="project" value="TreeGrafter"/>
</dbReference>
<dbReference type="GO" id="GO:0042393">
    <property type="term" value="F:histone binding"/>
    <property type="evidence" value="ECO:0007669"/>
    <property type="project" value="TreeGrafter"/>
</dbReference>
<feature type="compositionally biased region" description="Basic residues" evidence="5">
    <location>
        <begin position="497"/>
        <end position="515"/>
    </location>
</feature>
<reference evidence="7" key="2">
    <citation type="submission" date="2022-10" db="EMBL/GenBank/DDBJ databases">
        <authorList>
            <consortium name="ENA_rothamsted_submissions"/>
            <consortium name="culmorum"/>
            <person name="King R."/>
        </authorList>
    </citation>
    <scope>NUCLEOTIDE SEQUENCE</scope>
</reference>
<feature type="compositionally biased region" description="Low complexity" evidence="5">
    <location>
        <begin position="200"/>
        <end position="219"/>
    </location>
</feature>
<feature type="region of interest" description="Disordered" evidence="5">
    <location>
        <begin position="288"/>
        <end position="542"/>
    </location>
</feature>
<dbReference type="OrthoDB" id="6259853at2759"/>
<accession>A0A9N9RT83</accession>
<dbReference type="EMBL" id="OU895878">
    <property type="protein sequence ID" value="CAG9802611.1"/>
    <property type="molecule type" value="Genomic_DNA"/>
</dbReference>
<dbReference type="Pfam" id="PF08243">
    <property type="entry name" value="SPT2"/>
    <property type="match status" value="1"/>
</dbReference>